<reference evidence="8" key="2">
    <citation type="submission" date="2023-04" db="EMBL/GenBank/DDBJ databases">
        <authorList>
            <person name="Bu L."/>
            <person name="Lu L."/>
            <person name="Laidemitt M.R."/>
            <person name="Zhang S.M."/>
            <person name="Mutuku M."/>
            <person name="Mkoji G."/>
            <person name="Steinauer M."/>
            <person name="Loker E.S."/>
        </authorList>
    </citation>
    <scope>NUCLEOTIDE SEQUENCE</scope>
    <source>
        <strain evidence="8">KasaAsao</strain>
        <tissue evidence="8">Whole Snail</tissue>
    </source>
</reference>
<dbReference type="AlphaFoldDB" id="A0AAD8F672"/>
<keyword evidence="2 8" id="KW-0121">Carboxypeptidase</keyword>
<evidence type="ECO:0000256" key="3">
    <source>
        <dbReference type="ARBA" id="ARBA00022670"/>
    </source>
</evidence>
<reference evidence="8" key="1">
    <citation type="journal article" date="2023" name="PLoS Negl. Trop. Dis.">
        <title>A genome sequence for Biomphalaria pfeifferi, the major vector snail for the human-infecting parasite Schistosoma mansoni.</title>
        <authorList>
            <person name="Bu L."/>
            <person name="Lu L."/>
            <person name="Laidemitt M.R."/>
            <person name="Zhang S.M."/>
            <person name="Mutuku M."/>
            <person name="Mkoji G."/>
            <person name="Steinauer M."/>
            <person name="Loker E.S."/>
        </authorList>
    </citation>
    <scope>NUCLEOTIDE SEQUENCE</scope>
    <source>
        <strain evidence="8">KasaAsao</strain>
    </source>
</reference>
<comment type="caution">
    <text evidence="8">The sequence shown here is derived from an EMBL/GenBank/DDBJ whole genome shotgun (WGS) entry which is preliminary data.</text>
</comment>
<dbReference type="Proteomes" id="UP001233172">
    <property type="component" value="Unassembled WGS sequence"/>
</dbReference>
<dbReference type="SUPFAM" id="SSF53474">
    <property type="entry name" value="alpha/beta-Hydrolases"/>
    <property type="match status" value="1"/>
</dbReference>
<feature type="transmembrane region" description="Helical" evidence="7">
    <location>
        <begin position="42"/>
        <end position="61"/>
    </location>
</feature>
<evidence type="ECO:0000256" key="6">
    <source>
        <dbReference type="ARBA" id="ARBA00023180"/>
    </source>
</evidence>
<dbReference type="PRINTS" id="PR00724">
    <property type="entry name" value="CRBOXYPTASEC"/>
</dbReference>
<evidence type="ECO:0000256" key="7">
    <source>
        <dbReference type="SAM" id="Phobius"/>
    </source>
</evidence>
<organism evidence="8 9">
    <name type="scientific">Biomphalaria pfeifferi</name>
    <name type="common">Bloodfluke planorb</name>
    <name type="synonym">Freshwater snail</name>
    <dbReference type="NCBI Taxonomy" id="112525"/>
    <lineage>
        <taxon>Eukaryota</taxon>
        <taxon>Metazoa</taxon>
        <taxon>Spiralia</taxon>
        <taxon>Lophotrochozoa</taxon>
        <taxon>Mollusca</taxon>
        <taxon>Gastropoda</taxon>
        <taxon>Heterobranchia</taxon>
        <taxon>Euthyneura</taxon>
        <taxon>Panpulmonata</taxon>
        <taxon>Hygrophila</taxon>
        <taxon>Lymnaeoidea</taxon>
        <taxon>Planorbidae</taxon>
        <taxon>Biomphalaria</taxon>
    </lineage>
</organism>
<dbReference type="PANTHER" id="PTHR11802">
    <property type="entry name" value="SERINE PROTEASE FAMILY S10 SERINE CARBOXYPEPTIDASE"/>
    <property type="match status" value="1"/>
</dbReference>
<dbReference type="InterPro" id="IPR029058">
    <property type="entry name" value="AB_hydrolase_fold"/>
</dbReference>
<dbReference type="PANTHER" id="PTHR11802:SF472">
    <property type="entry name" value="SERINE CARBOXYPEPTIDASE CPVL-RELATED"/>
    <property type="match status" value="1"/>
</dbReference>
<dbReference type="Gene3D" id="3.40.50.1820">
    <property type="entry name" value="alpha/beta hydrolase"/>
    <property type="match status" value="1"/>
</dbReference>
<protein>
    <submittedName>
        <fullName evidence="8">Serine carboxypeptidase CPVL</fullName>
    </submittedName>
</protein>
<keyword evidence="7" id="KW-0812">Transmembrane</keyword>
<evidence type="ECO:0000313" key="8">
    <source>
        <dbReference type="EMBL" id="KAK0053222.1"/>
    </source>
</evidence>
<keyword evidence="7" id="KW-0472">Membrane</keyword>
<dbReference type="Pfam" id="PF00450">
    <property type="entry name" value="Peptidase_S10"/>
    <property type="match status" value="1"/>
</dbReference>
<dbReference type="EMBL" id="JASAOG010000088">
    <property type="protein sequence ID" value="KAK0053222.1"/>
    <property type="molecule type" value="Genomic_DNA"/>
</dbReference>
<evidence type="ECO:0000256" key="2">
    <source>
        <dbReference type="ARBA" id="ARBA00022645"/>
    </source>
</evidence>
<name>A0AAD8F672_BIOPF</name>
<evidence type="ECO:0000256" key="5">
    <source>
        <dbReference type="ARBA" id="ARBA00022801"/>
    </source>
</evidence>
<keyword evidence="5" id="KW-0378">Hydrolase</keyword>
<dbReference type="GO" id="GO:0006508">
    <property type="term" value="P:proteolysis"/>
    <property type="evidence" value="ECO:0007669"/>
    <property type="project" value="UniProtKB-KW"/>
</dbReference>
<keyword evidence="3" id="KW-0645">Protease</keyword>
<keyword evidence="6" id="KW-0325">Glycoprotein</keyword>
<keyword evidence="7" id="KW-1133">Transmembrane helix</keyword>
<evidence type="ECO:0000313" key="9">
    <source>
        <dbReference type="Proteomes" id="UP001233172"/>
    </source>
</evidence>
<proteinExistence type="inferred from homology"/>
<dbReference type="InterPro" id="IPR001563">
    <property type="entry name" value="Peptidase_S10"/>
</dbReference>
<keyword evidence="9" id="KW-1185">Reference proteome</keyword>
<keyword evidence="4" id="KW-0732">Signal</keyword>
<comment type="similarity">
    <text evidence="1">Belongs to the peptidase S10 family.</text>
</comment>
<sequence>MRNMEAKFVVRFTFSTKSDLIAASLYIPLDSAQRFLTAMFHILWMLFSVLWCVSSSPPVFFSEFINRGKISEARNRGRVKGHYCQMPESFSGYITVDNVAKKHVFFWFFPSKHNTSHSPLVIWLQGGPGRSSLEGLLWENGPLQIVVGKMGSITCKPREISWTNTTSMLYIDSPVGTGFSYVENKTVGYRLTRYDVPRDLTTFLKQFYKLFPEYKSRELYIGGEDYAAKYVISFAYRLHTQQKNVSTNLKGLYLSGPLFAPEIQFKSGLDLLFAVGAISYRELVSHRELANSFFDNNRHDKINFDKILFKKLMHSFRLRNPPDNYASKSYNDYSAIASLINGRLREYLNVGNNTFHFYNFTFSELLLQDFKFSSKYQLAELLKFYKVLMFSGEFDALFSPSMVDFGMMSTPWGSQQRFNESEKREWKQKRTVVGNYVHVDRLCRVVIAGSGHYTSLDRPSSTMDMMNQFIQKGCVGS</sequence>
<accession>A0AAD8F672</accession>
<evidence type="ECO:0000256" key="1">
    <source>
        <dbReference type="ARBA" id="ARBA00009431"/>
    </source>
</evidence>
<gene>
    <name evidence="8" type="ORF">Bpfe_017378</name>
</gene>
<dbReference type="GO" id="GO:0004185">
    <property type="term" value="F:serine-type carboxypeptidase activity"/>
    <property type="evidence" value="ECO:0007669"/>
    <property type="project" value="InterPro"/>
</dbReference>
<evidence type="ECO:0000256" key="4">
    <source>
        <dbReference type="ARBA" id="ARBA00022729"/>
    </source>
</evidence>